<name>A0AAD4X9L3_9MAGN</name>
<reference evidence="1" key="1">
    <citation type="submission" date="2022-04" db="EMBL/GenBank/DDBJ databases">
        <title>A functionally conserved STORR gene fusion in Papaver species that diverged 16.8 million years ago.</title>
        <authorList>
            <person name="Catania T."/>
        </authorList>
    </citation>
    <scope>NUCLEOTIDE SEQUENCE</scope>
    <source>
        <strain evidence="1">S-188037</strain>
    </source>
</reference>
<protein>
    <submittedName>
        <fullName evidence="1">Uncharacterized protein</fullName>
    </submittedName>
</protein>
<dbReference type="AlphaFoldDB" id="A0AAD4X9L3"/>
<dbReference type="Proteomes" id="UP001202328">
    <property type="component" value="Unassembled WGS sequence"/>
</dbReference>
<comment type="caution">
    <text evidence="1">The sequence shown here is derived from an EMBL/GenBank/DDBJ whole genome shotgun (WGS) entry which is preliminary data.</text>
</comment>
<sequence length="70" mass="8335">MAFATGKWMDNLGLGVGNLWILSFTQFELIQTKKNSRLTFWSPSKFGWLLVPLELQWVYHYLYFYQPGKK</sequence>
<organism evidence="1 2">
    <name type="scientific">Papaver atlanticum</name>
    <dbReference type="NCBI Taxonomy" id="357466"/>
    <lineage>
        <taxon>Eukaryota</taxon>
        <taxon>Viridiplantae</taxon>
        <taxon>Streptophyta</taxon>
        <taxon>Embryophyta</taxon>
        <taxon>Tracheophyta</taxon>
        <taxon>Spermatophyta</taxon>
        <taxon>Magnoliopsida</taxon>
        <taxon>Ranunculales</taxon>
        <taxon>Papaveraceae</taxon>
        <taxon>Papaveroideae</taxon>
        <taxon>Papaver</taxon>
    </lineage>
</organism>
<proteinExistence type="predicted"/>
<evidence type="ECO:0000313" key="1">
    <source>
        <dbReference type="EMBL" id="KAI3874925.1"/>
    </source>
</evidence>
<accession>A0AAD4X9L3</accession>
<gene>
    <name evidence="1" type="ORF">MKW98_019498</name>
</gene>
<keyword evidence="2" id="KW-1185">Reference proteome</keyword>
<evidence type="ECO:0000313" key="2">
    <source>
        <dbReference type="Proteomes" id="UP001202328"/>
    </source>
</evidence>
<dbReference type="EMBL" id="JAJJMB010012638">
    <property type="protein sequence ID" value="KAI3874925.1"/>
    <property type="molecule type" value="Genomic_DNA"/>
</dbReference>